<sequence length="43" mass="4684">MANSPEDIVSALSVIIVVMTLLPVVFFLAIFKHLVRDPLSSLS</sequence>
<name>A0A0M2UWG1_9BACT</name>
<dbReference type="AlphaFoldDB" id="A0A0M2UWG1"/>
<evidence type="ECO:0000313" key="3">
    <source>
        <dbReference type="Proteomes" id="UP000034954"/>
    </source>
</evidence>
<accession>A0A0M2UWG1</accession>
<evidence type="ECO:0000313" key="2">
    <source>
        <dbReference type="EMBL" id="KKO19915.1"/>
    </source>
</evidence>
<keyword evidence="1" id="KW-1133">Transmembrane helix</keyword>
<keyword evidence="1" id="KW-0472">Membrane</keyword>
<protein>
    <submittedName>
        <fullName evidence="2">ABC transporter permease component</fullName>
    </submittedName>
</protein>
<reference evidence="2 3" key="1">
    <citation type="journal article" date="2013" name="BMC Microbiol.">
        <title>Identification of the type II cytochrome c maturation pathway in anammox bacteria by comparative genomics.</title>
        <authorList>
            <person name="Ferousi C."/>
            <person name="Speth D.R."/>
            <person name="Reimann J."/>
            <person name="Op den Camp H.J."/>
            <person name="Allen J.W."/>
            <person name="Keltjens J.T."/>
            <person name="Jetten M.S."/>
        </authorList>
    </citation>
    <scope>NUCLEOTIDE SEQUENCE [LARGE SCALE GENOMIC DNA]</scope>
    <source>
        <strain evidence="2">RU1</strain>
    </source>
</reference>
<feature type="transmembrane region" description="Helical" evidence="1">
    <location>
        <begin position="12"/>
        <end position="31"/>
    </location>
</feature>
<dbReference type="EMBL" id="LAQJ01000141">
    <property type="protein sequence ID" value="KKO19915.1"/>
    <property type="molecule type" value="Genomic_DNA"/>
</dbReference>
<comment type="caution">
    <text evidence="2">The sequence shown here is derived from an EMBL/GenBank/DDBJ whole genome shotgun (WGS) entry which is preliminary data.</text>
</comment>
<dbReference type="Proteomes" id="UP000034954">
    <property type="component" value="Unassembled WGS sequence"/>
</dbReference>
<organism evidence="2 3">
    <name type="scientific">Candidatus Brocadia fulgida</name>
    <dbReference type="NCBI Taxonomy" id="380242"/>
    <lineage>
        <taxon>Bacteria</taxon>
        <taxon>Pseudomonadati</taxon>
        <taxon>Planctomycetota</taxon>
        <taxon>Candidatus Brocadiia</taxon>
        <taxon>Candidatus Brocadiales</taxon>
        <taxon>Candidatus Brocadiaceae</taxon>
        <taxon>Candidatus Brocadia</taxon>
    </lineage>
</organism>
<evidence type="ECO:0000256" key="1">
    <source>
        <dbReference type="SAM" id="Phobius"/>
    </source>
</evidence>
<keyword evidence="1" id="KW-0812">Transmembrane</keyword>
<gene>
    <name evidence="2" type="ORF">BROFUL_01365</name>
</gene>
<keyword evidence="3" id="KW-1185">Reference proteome</keyword>
<proteinExistence type="predicted"/>